<evidence type="ECO:0000313" key="3">
    <source>
        <dbReference type="Proteomes" id="UP001524383"/>
    </source>
</evidence>
<proteinExistence type="predicted"/>
<protein>
    <recommendedName>
        <fullName evidence="1">DUF5611 domain-containing protein</fullName>
    </recommendedName>
</protein>
<dbReference type="Pfam" id="PF18446">
    <property type="entry name" value="DUF5611"/>
    <property type="match status" value="1"/>
</dbReference>
<dbReference type="Proteomes" id="UP001524383">
    <property type="component" value="Unassembled WGS sequence"/>
</dbReference>
<evidence type="ECO:0000259" key="1">
    <source>
        <dbReference type="Pfam" id="PF18446"/>
    </source>
</evidence>
<dbReference type="InterPro" id="IPR016800">
    <property type="entry name" value="UCP022080"/>
</dbReference>
<dbReference type="PIRSF" id="PIRSF022080">
    <property type="entry name" value="UCP022080"/>
    <property type="match status" value="1"/>
</dbReference>
<organism evidence="2 3">
    <name type="scientific">Methanocalculus taiwanensis</name>
    <dbReference type="NCBI Taxonomy" id="106207"/>
    <lineage>
        <taxon>Archaea</taxon>
        <taxon>Methanobacteriati</taxon>
        <taxon>Methanobacteriota</taxon>
        <taxon>Stenosarchaea group</taxon>
        <taxon>Methanomicrobia</taxon>
        <taxon>Methanomicrobiales</taxon>
        <taxon>Methanocalculaceae</taxon>
        <taxon>Methanocalculus</taxon>
    </lineage>
</organism>
<dbReference type="RefSeq" id="WP_255332014.1">
    <property type="nucleotide sequence ID" value="NZ_VOTZ01000005.1"/>
</dbReference>
<name>A0ABD4TJX9_9EURY</name>
<keyword evidence="3" id="KW-1185">Reference proteome</keyword>
<feature type="domain" description="DUF5611" evidence="1">
    <location>
        <begin position="1"/>
        <end position="100"/>
    </location>
</feature>
<dbReference type="AlphaFoldDB" id="A0ABD4TJX9"/>
<dbReference type="Gene3D" id="3.30.310.190">
    <property type="match status" value="1"/>
</dbReference>
<sequence>MQEYPVKRGQTKDLVERMKQGLTDIFGSEPDQKDGHYIISYKAIKRLEVWPGANNKTAFVDTESDIKAADDEILESNKKFRQYLDLLTGFSTKERVKRAKPKEE</sequence>
<gene>
    <name evidence="2" type="ORF">FTO68_03635</name>
</gene>
<evidence type="ECO:0000313" key="2">
    <source>
        <dbReference type="EMBL" id="MCQ1538083.1"/>
    </source>
</evidence>
<dbReference type="InterPro" id="IPR040713">
    <property type="entry name" value="DUF5611"/>
</dbReference>
<reference evidence="2 3" key="1">
    <citation type="submission" date="2019-08" db="EMBL/GenBank/DDBJ databases">
        <authorList>
            <person name="Chen S.-C."/>
            <person name="Lai M.-C."/>
            <person name="You Y.-T."/>
        </authorList>
    </citation>
    <scope>NUCLEOTIDE SEQUENCE [LARGE SCALE GENOMIC DNA]</scope>
    <source>
        <strain evidence="2 3">P2F9704a</strain>
    </source>
</reference>
<dbReference type="EMBL" id="VOTZ01000005">
    <property type="protein sequence ID" value="MCQ1538083.1"/>
    <property type="molecule type" value="Genomic_DNA"/>
</dbReference>
<comment type="caution">
    <text evidence="2">The sequence shown here is derived from an EMBL/GenBank/DDBJ whole genome shotgun (WGS) entry which is preliminary data.</text>
</comment>
<accession>A0ABD4TJX9</accession>